<evidence type="ECO:0000256" key="1">
    <source>
        <dbReference type="SAM" id="SignalP"/>
    </source>
</evidence>
<keyword evidence="1" id="KW-0732">Signal</keyword>
<name>A0AAV8VTP2_9CUCU</name>
<keyword evidence="3" id="KW-1185">Reference proteome</keyword>
<evidence type="ECO:0000313" key="2">
    <source>
        <dbReference type="EMBL" id="KAJ8917270.1"/>
    </source>
</evidence>
<dbReference type="Proteomes" id="UP001159042">
    <property type="component" value="Unassembled WGS sequence"/>
</dbReference>
<organism evidence="2 3">
    <name type="scientific">Exocentrus adspersus</name>
    <dbReference type="NCBI Taxonomy" id="1586481"/>
    <lineage>
        <taxon>Eukaryota</taxon>
        <taxon>Metazoa</taxon>
        <taxon>Ecdysozoa</taxon>
        <taxon>Arthropoda</taxon>
        <taxon>Hexapoda</taxon>
        <taxon>Insecta</taxon>
        <taxon>Pterygota</taxon>
        <taxon>Neoptera</taxon>
        <taxon>Endopterygota</taxon>
        <taxon>Coleoptera</taxon>
        <taxon>Polyphaga</taxon>
        <taxon>Cucujiformia</taxon>
        <taxon>Chrysomeloidea</taxon>
        <taxon>Cerambycidae</taxon>
        <taxon>Lamiinae</taxon>
        <taxon>Acanthocinini</taxon>
        <taxon>Exocentrus</taxon>
    </lineage>
</organism>
<sequence>MTNFRYLLVYIFLSCFLFEGFLAQDTNETKCFENGLTADNETVDGNFDSFAAKLESYTGLGASPVSVTVRCDSTPCVVNPNGTAIWEARQYFYLSNMMSNTNGSETTLDGCLCYSQDSSEYQTCMSQVRDSMISQLDTVLLDKFREIVESDCGSFQTNCLIEA</sequence>
<reference evidence="2 3" key="1">
    <citation type="journal article" date="2023" name="Insect Mol. Biol.">
        <title>Genome sequencing provides insights into the evolution of gene families encoding plant cell wall-degrading enzymes in longhorned beetles.</title>
        <authorList>
            <person name="Shin N.R."/>
            <person name="Okamura Y."/>
            <person name="Kirsch R."/>
            <person name="Pauchet Y."/>
        </authorList>
    </citation>
    <scope>NUCLEOTIDE SEQUENCE [LARGE SCALE GENOMIC DNA]</scope>
    <source>
        <strain evidence="2">EAD_L_NR</strain>
    </source>
</reference>
<comment type="caution">
    <text evidence="2">The sequence shown here is derived from an EMBL/GenBank/DDBJ whole genome shotgun (WGS) entry which is preliminary data.</text>
</comment>
<gene>
    <name evidence="2" type="ORF">NQ315_002287</name>
</gene>
<feature type="signal peptide" evidence="1">
    <location>
        <begin position="1"/>
        <end position="23"/>
    </location>
</feature>
<accession>A0AAV8VTP2</accession>
<evidence type="ECO:0000313" key="3">
    <source>
        <dbReference type="Proteomes" id="UP001159042"/>
    </source>
</evidence>
<dbReference type="EMBL" id="JANEYG010000034">
    <property type="protein sequence ID" value="KAJ8917270.1"/>
    <property type="molecule type" value="Genomic_DNA"/>
</dbReference>
<protein>
    <submittedName>
        <fullName evidence="2">Uncharacterized protein</fullName>
    </submittedName>
</protein>
<proteinExistence type="predicted"/>
<feature type="chain" id="PRO_5043753998" evidence="1">
    <location>
        <begin position="24"/>
        <end position="163"/>
    </location>
</feature>
<dbReference type="AlphaFoldDB" id="A0AAV8VTP2"/>